<evidence type="ECO:0000256" key="2">
    <source>
        <dbReference type="ARBA" id="ARBA00012438"/>
    </source>
</evidence>
<dbReference type="PROSITE" id="PS50109">
    <property type="entry name" value="HIS_KIN"/>
    <property type="match status" value="1"/>
</dbReference>
<dbReference type="PANTHER" id="PTHR43047:SF9">
    <property type="entry name" value="HISTIDINE KINASE"/>
    <property type="match status" value="1"/>
</dbReference>
<dbReference type="PRINTS" id="PR00344">
    <property type="entry name" value="BCTRLSENSOR"/>
</dbReference>
<dbReference type="FunFam" id="3.30.450.20:FF:000184">
    <property type="entry name" value="Hybrid sensor histidine kinase/response regulator"/>
    <property type="match status" value="1"/>
</dbReference>
<dbReference type="Gene3D" id="3.30.450.20">
    <property type="entry name" value="PAS domain"/>
    <property type="match status" value="1"/>
</dbReference>
<dbReference type="Pfam" id="PF02518">
    <property type="entry name" value="HATPase_c"/>
    <property type="match status" value="1"/>
</dbReference>
<evidence type="ECO:0000259" key="9">
    <source>
        <dbReference type="PROSITE" id="PS50110"/>
    </source>
</evidence>
<keyword evidence="4" id="KW-0808">Transferase</keyword>
<keyword evidence="7" id="KW-0175">Coiled coil</keyword>
<feature type="coiled-coil region" evidence="7">
    <location>
        <begin position="158"/>
        <end position="210"/>
    </location>
</feature>
<feature type="modified residue" description="4-aspartylphosphate" evidence="6">
    <location>
        <position position="496"/>
    </location>
</feature>
<dbReference type="EMBL" id="JACHLI010000006">
    <property type="protein sequence ID" value="MBB4863291.1"/>
    <property type="molecule type" value="Genomic_DNA"/>
</dbReference>
<dbReference type="SMART" id="SM00448">
    <property type="entry name" value="REC"/>
    <property type="match status" value="1"/>
</dbReference>
<dbReference type="InterPro" id="IPR036890">
    <property type="entry name" value="HATPase_C_sf"/>
</dbReference>
<dbReference type="PROSITE" id="PS50110">
    <property type="entry name" value="RESPONSE_REGULATORY"/>
    <property type="match status" value="1"/>
</dbReference>
<dbReference type="InterPro" id="IPR001789">
    <property type="entry name" value="Sig_transdc_resp-reg_receiver"/>
</dbReference>
<dbReference type="FunFam" id="1.10.287.130:FF:000081">
    <property type="entry name" value="Hybrid sensor histidine kinase/response regulator"/>
    <property type="match status" value="1"/>
</dbReference>
<dbReference type="PANTHER" id="PTHR43047">
    <property type="entry name" value="TWO-COMPONENT HISTIDINE PROTEIN KINASE"/>
    <property type="match status" value="1"/>
</dbReference>
<dbReference type="InterPro" id="IPR036097">
    <property type="entry name" value="HisK_dim/P_sf"/>
</dbReference>
<organism evidence="11 12">
    <name type="scientific">Pseudomonas nitroreducens</name>
    <dbReference type="NCBI Taxonomy" id="46680"/>
    <lineage>
        <taxon>Bacteria</taxon>
        <taxon>Pseudomonadati</taxon>
        <taxon>Pseudomonadota</taxon>
        <taxon>Gammaproteobacteria</taxon>
        <taxon>Pseudomonadales</taxon>
        <taxon>Pseudomonadaceae</taxon>
        <taxon>Pseudomonas</taxon>
    </lineage>
</organism>
<protein>
    <recommendedName>
        <fullName evidence="2">histidine kinase</fullName>
        <ecNumber evidence="2">2.7.13.3</ecNumber>
    </recommendedName>
</protein>
<dbReference type="SUPFAM" id="SSF52172">
    <property type="entry name" value="CheY-like"/>
    <property type="match status" value="1"/>
</dbReference>
<dbReference type="GO" id="GO:0005886">
    <property type="term" value="C:plasma membrane"/>
    <property type="evidence" value="ECO:0007669"/>
    <property type="project" value="TreeGrafter"/>
</dbReference>
<evidence type="ECO:0000256" key="4">
    <source>
        <dbReference type="ARBA" id="ARBA00022679"/>
    </source>
</evidence>
<dbReference type="SMART" id="SM00387">
    <property type="entry name" value="HATPase_c"/>
    <property type="match status" value="1"/>
</dbReference>
<dbReference type="NCBIfam" id="TIGR00229">
    <property type="entry name" value="sensory_box"/>
    <property type="match status" value="1"/>
</dbReference>
<dbReference type="InterPro" id="IPR000700">
    <property type="entry name" value="PAS-assoc_C"/>
</dbReference>
<keyword evidence="3 6" id="KW-0597">Phosphoprotein</keyword>
<dbReference type="Gene3D" id="3.40.50.2300">
    <property type="match status" value="1"/>
</dbReference>
<dbReference type="Gene3D" id="3.30.565.10">
    <property type="entry name" value="Histidine kinase-like ATPase, C-terminal domain"/>
    <property type="match status" value="1"/>
</dbReference>
<evidence type="ECO:0000313" key="12">
    <source>
        <dbReference type="Proteomes" id="UP000566995"/>
    </source>
</evidence>
<evidence type="ECO:0000259" key="10">
    <source>
        <dbReference type="PROSITE" id="PS50113"/>
    </source>
</evidence>
<comment type="catalytic activity">
    <reaction evidence="1">
        <text>ATP + protein L-histidine = ADP + protein N-phospho-L-histidine.</text>
        <dbReference type="EC" id="2.7.13.3"/>
    </reaction>
</comment>
<reference evidence="11 12" key="1">
    <citation type="submission" date="2020-08" db="EMBL/GenBank/DDBJ databases">
        <title>Functional genomics of gut bacteria from endangered species of beetles.</title>
        <authorList>
            <person name="Carlos-Shanley C."/>
        </authorList>
    </citation>
    <scope>NUCLEOTIDE SEQUENCE [LARGE SCALE GENOMIC DNA]</scope>
    <source>
        <strain evidence="11 12">S00179</strain>
    </source>
</reference>
<dbReference type="GO" id="GO:0000155">
    <property type="term" value="F:phosphorelay sensor kinase activity"/>
    <property type="evidence" value="ECO:0007669"/>
    <property type="project" value="InterPro"/>
</dbReference>
<dbReference type="Pfam" id="PF13188">
    <property type="entry name" value="PAS_8"/>
    <property type="match status" value="1"/>
</dbReference>
<evidence type="ECO:0000256" key="7">
    <source>
        <dbReference type="SAM" id="Coils"/>
    </source>
</evidence>
<dbReference type="Proteomes" id="UP000566995">
    <property type="component" value="Unassembled WGS sequence"/>
</dbReference>
<proteinExistence type="predicted"/>
<feature type="domain" description="Response regulatory" evidence="9">
    <location>
        <begin position="447"/>
        <end position="562"/>
    </location>
</feature>
<keyword evidence="5" id="KW-0418">Kinase</keyword>
<dbReference type="SUPFAM" id="SSF55785">
    <property type="entry name" value="PYP-like sensor domain (PAS domain)"/>
    <property type="match status" value="1"/>
</dbReference>
<feature type="domain" description="PAC" evidence="10">
    <location>
        <begin position="118"/>
        <end position="167"/>
    </location>
</feature>
<dbReference type="FunFam" id="3.30.565.10:FF:000049">
    <property type="entry name" value="Two-component sensor histidine kinase"/>
    <property type="match status" value="1"/>
</dbReference>
<evidence type="ECO:0000256" key="5">
    <source>
        <dbReference type="ARBA" id="ARBA00022777"/>
    </source>
</evidence>
<dbReference type="InterPro" id="IPR004358">
    <property type="entry name" value="Sig_transdc_His_kin-like_C"/>
</dbReference>
<evidence type="ECO:0000313" key="11">
    <source>
        <dbReference type="EMBL" id="MBB4863291.1"/>
    </source>
</evidence>
<dbReference type="RefSeq" id="WP_184588539.1">
    <property type="nucleotide sequence ID" value="NZ_JACHLI010000006.1"/>
</dbReference>
<dbReference type="NCBIfam" id="NF041832">
    <property type="entry name" value="near_NosP_CTERM"/>
    <property type="match status" value="1"/>
</dbReference>
<evidence type="ECO:0000259" key="8">
    <source>
        <dbReference type="PROSITE" id="PS50109"/>
    </source>
</evidence>
<gene>
    <name evidence="11" type="ORF">HNP46_002138</name>
</gene>
<dbReference type="CDD" id="cd00082">
    <property type="entry name" value="HisKA"/>
    <property type="match status" value="1"/>
</dbReference>
<dbReference type="SMART" id="SM00388">
    <property type="entry name" value="HisKA"/>
    <property type="match status" value="1"/>
</dbReference>
<sequence length="564" mass="62745">MARPSDEQQQQALAGLLGLGSHSARKSHYPELVARLDELEAERNRYKWLFEHAVHGIFQASLSQGLRAANPALARMLGYDDPQQVLFNLQDMASQLFVGGEAEMLRIRALLRERDGLFGYETRLRRRDGSHVIVLMNLLIKPDEEGLVEGFVADITERVQAQQRLQSLNEQLEQRVAERTRELEGLNQQLREARDAAEAANNSKDKYLAAASHDLLQPLNAARLLVSTLRERQLPNAEQVLVERTHQALEGAEDLLTDLLEIARLDQSAIRPDLDLYPLDELLGPLVSEFDEVARAAGLRLRSRIPPLAVRTDHRLLSRILRNFLSNACRYTERGSVMLAARRRGDQVRLEVWDSGRGIPADQLQAIFLEFNQLEAGRAADRRGVGLGLAIVDRIAGILGCRVQVRSVPGRGSVFAIEVPLVRELPSPAALDSTPRPVTGDPLPGRRLLVIDNEEAILVSMAALLGQWGCEVRVATGLEEALQVLDGKAPEVILADYHLDHGRTGCEAVRGLREHFQRQLPAVMITADRSDECRRALQRLGMPLLNKPVKPGKLRAALSLLLSQ</sequence>
<evidence type="ECO:0000256" key="3">
    <source>
        <dbReference type="ARBA" id="ARBA00022553"/>
    </source>
</evidence>
<comment type="caution">
    <text evidence="11">The sequence shown here is derived from an EMBL/GenBank/DDBJ whole genome shotgun (WGS) entry which is preliminary data.</text>
</comment>
<name>A0A7W7KIB3_PSENT</name>
<dbReference type="InterPro" id="IPR000014">
    <property type="entry name" value="PAS"/>
</dbReference>
<dbReference type="AlphaFoldDB" id="A0A7W7KIB3"/>
<dbReference type="Pfam" id="PF00072">
    <property type="entry name" value="Response_reg"/>
    <property type="match status" value="1"/>
</dbReference>
<dbReference type="InterPro" id="IPR011006">
    <property type="entry name" value="CheY-like_superfamily"/>
</dbReference>
<dbReference type="Pfam" id="PF00512">
    <property type="entry name" value="HisKA"/>
    <property type="match status" value="1"/>
</dbReference>
<dbReference type="InterPro" id="IPR003594">
    <property type="entry name" value="HATPase_dom"/>
</dbReference>
<dbReference type="CDD" id="cd00156">
    <property type="entry name" value="REC"/>
    <property type="match status" value="1"/>
</dbReference>
<evidence type="ECO:0000256" key="1">
    <source>
        <dbReference type="ARBA" id="ARBA00000085"/>
    </source>
</evidence>
<dbReference type="SUPFAM" id="SSF55874">
    <property type="entry name" value="ATPase domain of HSP90 chaperone/DNA topoisomerase II/histidine kinase"/>
    <property type="match status" value="1"/>
</dbReference>
<dbReference type="InterPro" id="IPR005467">
    <property type="entry name" value="His_kinase_dom"/>
</dbReference>
<accession>A0A7W7KIB3</accession>
<dbReference type="GO" id="GO:0009927">
    <property type="term" value="F:histidine phosphotransfer kinase activity"/>
    <property type="evidence" value="ECO:0007669"/>
    <property type="project" value="TreeGrafter"/>
</dbReference>
<dbReference type="PROSITE" id="PS50113">
    <property type="entry name" value="PAC"/>
    <property type="match status" value="1"/>
</dbReference>
<dbReference type="InterPro" id="IPR035965">
    <property type="entry name" value="PAS-like_dom_sf"/>
</dbReference>
<dbReference type="SUPFAM" id="SSF47384">
    <property type="entry name" value="Homodimeric domain of signal transducing histidine kinase"/>
    <property type="match status" value="1"/>
</dbReference>
<dbReference type="InterPro" id="IPR003661">
    <property type="entry name" value="HisK_dim/P_dom"/>
</dbReference>
<dbReference type="Gene3D" id="1.10.287.130">
    <property type="match status" value="1"/>
</dbReference>
<dbReference type="EC" id="2.7.13.3" evidence="2"/>
<evidence type="ECO:0000256" key="6">
    <source>
        <dbReference type="PROSITE-ProRule" id="PRU00169"/>
    </source>
</evidence>
<feature type="domain" description="Histidine kinase" evidence="8">
    <location>
        <begin position="210"/>
        <end position="423"/>
    </location>
</feature>